<evidence type="ECO:0000256" key="1">
    <source>
        <dbReference type="SAM" id="MobiDB-lite"/>
    </source>
</evidence>
<dbReference type="SUPFAM" id="SSF103481">
    <property type="entry name" value="Multidrug resistance efflux transporter EmrE"/>
    <property type="match status" value="1"/>
</dbReference>
<feature type="transmembrane region" description="Helical" evidence="2">
    <location>
        <begin position="349"/>
        <end position="371"/>
    </location>
</feature>
<keyword evidence="2" id="KW-0472">Membrane</keyword>
<organism evidence="3 4">
    <name type="scientific">Cyclotella cryptica</name>
    <dbReference type="NCBI Taxonomy" id="29204"/>
    <lineage>
        <taxon>Eukaryota</taxon>
        <taxon>Sar</taxon>
        <taxon>Stramenopiles</taxon>
        <taxon>Ochrophyta</taxon>
        <taxon>Bacillariophyta</taxon>
        <taxon>Coscinodiscophyceae</taxon>
        <taxon>Thalassiosirophycidae</taxon>
        <taxon>Stephanodiscales</taxon>
        <taxon>Stephanodiscaceae</taxon>
        <taxon>Cyclotella</taxon>
    </lineage>
</organism>
<dbReference type="InterPro" id="IPR037185">
    <property type="entry name" value="EmrE-like"/>
</dbReference>
<keyword evidence="2" id="KW-1133">Transmembrane helix</keyword>
<dbReference type="PANTHER" id="PTHR13146">
    <property type="match status" value="1"/>
</dbReference>
<evidence type="ECO:0000313" key="4">
    <source>
        <dbReference type="Proteomes" id="UP001516023"/>
    </source>
</evidence>
<name>A0ABD3QHT4_9STRA</name>
<feature type="transmembrane region" description="Helical" evidence="2">
    <location>
        <begin position="391"/>
        <end position="415"/>
    </location>
</feature>
<dbReference type="AlphaFoldDB" id="A0ABD3QHT4"/>
<dbReference type="EMBL" id="JABMIG020000035">
    <property type="protein sequence ID" value="KAL3799983.1"/>
    <property type="molecule type" value="Genomic_DNA"/>
</dbReference>
<keyword evidence="4" id="KW-1185">Reference proteome</keyword>
<proteinExistence type="predicted"/>
<evidence type="ECO:0000256" key="2">
    <source>
        <dbReference type="SAM" id="Phobius"/>
    </source>
</evidence>
<feature type="region of interest" description="Disordered" evidence="1">
    <location>
        <begin position="1"/>
        <end position="20"/>
    </location>
</feature>
<gene>
    <name evidence="3" type="ORF">HJC23_007456</name>
</gene>
<comment type="caution">
    <text evidence="3">The sequence shown here is derived from an EMBL/GenBank/DDBJ whole genome shotgun (WGS) entry which is preliminary data.</text>
</comment>
<protein>
    <recommendedName>
        <fullName evidence="5">EamA domain-containing protein</fullName>
    </recommendedName>
</protein>
<feature type="transmembrane region" description="Helical" evidence="2">
    <location>
        <begin position="276"/>
        <end position="297"/>
    </location>
</feature>
<reference evidence="3 4" key="1">
    <citation type="journal article" date="2020" name="G3 (Bethesda)">
        <title>Improved Reference Genome for Cyclotella cryptica CCMP332, a Model for Cell Wall Morphogenesis, Salinity Adaptation, and Lipid Production in Diatoms (Bacillariophyta).</title>
        <authorList>
            <person name="Roberts W.R."/>
            <person name="Downey K.M."/>
            <person name="Ruck E.C."/>
            <person name="Traller J.C."/>
            <person name="Alverson A.J."/>
        </authorList>
    </citation>
    <scope>NUCLEOTIDE SEQUENCE [LARGE SCALE GENOMIC DNA]</scope>
    <source>
        <strain evidence="3 4">CCMP332</strain>
    </source>
</reference>
<keyword evidence="2" id="KW-0812">Transmembrane</keyword>
<dbReference type="PANTHER" id="PTHR13146:SF3">
    <property type="entry name" value="EAMA DOMAIN-CONTAINING PROTEIN"/>
    <property type="match status" value="1"/>
</dbReference>
<sequence>MVRGIFNHPSASDDATRRRDENALVILSKEGESSESKSKTAGHERNNVLSGSLLRIVRYGHHGRCPKCHRKALLPARQWKRRCLAALNTLAVSDVPCHHQTVDDNTGKVDLGSNNAGERELYVSSGEEPSANIGTPSISNLVYQVVAMNADELDSAKVSKCDLASLDGLEEDEVENFNEPSHYIRKQEMLREPSKRLRRINSAELPEESRNAWWIEKIPWFIKPAVPAVFNLVNAMMRWAALMYIPASVAEMLISGSELVLSVVGTRIVRGRKVTSMRWAGIGVCTIGIIMAGYFHSVNAKSGDGNDDDYISSNKDILTGTMLILGQSIMSVSQDLSEELFMQEADFPPALLVGMEGLFGLVIACVLYFPASPLLGEDPSETISDLKDRQIIVLSIGWALLVTVTGIFNIAATGVTSSMTRNVWKNLRTCLIWITGLSIYYYTGNHDLGEEWVVPGSFYILLGFVVMLIGIYMYYCDGARAKGVMKELKESFLSGKEVQLTKSHGGSINATIA</sequence>
<feature type="transmembrane region" description="Helical" evidence="2">
    <location>
        <begin position="427"/>
        <end position="444"/>
    </location>
</feature>
<dbReference type="Proteomes" id="UP001516023">
    <property type="component" value="Unassembled WGS sequence"/>
</dbReference>
<feature type="transmembrane region" description="Helical" evidence="2">
    <location>
        <begin position="456"/>
        <end position="476"/>
    </location>
</feature>
<dbReference type="Gene3D" id="1.10.3730.20">
    <property type="match status" value="1"/>
</dbReference>
<evidence type="ECO:0008006" key="5">
    <source>
        <dbReference type="Google" id="ProtNLM"/>
    </source>
</evidence>
<accession>A0ABD3QHT4</accession>
<evidence type="ECO:0000313" key="3">
    <source>
        <dbReference type="EMBL" id="KAL3799983.1"/>
    </source>
</evidence>